<gene>
    <name evidence="6" type="primary">Mo00375</name>
    <name evidence="6" type="ORF">E5Q_00375</name>
</gene>
<dbReference type="InterPro" id="IPR030185">
    <property type="entry name" value="Mae1"/>
</dbReference>
<reference evidence="6 7" key="1">
    <citation type="journal article" date="2011" name="J. Gen. Appl. Microbiol.">
        <title>Draft genome sequencing of the enigmatic basidiomycete Mixia osmundae.</title>
        <authorList>
            <person name="Nishida H."/>
            <person name="Nagatsuka Y."/>
            <person name="Sugiyama J."/>
        </authorList>
    </citation>
    <scope>NUCLEOTIDE SEQUENCE [LARGE SCALE GENOMIC DNA]</scope>
    <source>
        <strain evidence="7">CBS 9802 / IAM 14324 / JCM 22182 / KY 12970</strain>
    </source>
</reference>
<dbReference type="eggNOG" id="ENOG502QV03">
    <property type="taxonomic scope" value="Eukaryota"/>
</dbReference>
<feature type="transmembrane region" description="Helical" evidence="5">
    <location>
        <begin position="137"/>
        <end position="156"/>
    </location>
</feature>
<evidence type="ECO:0000256" key="5">
    <source>
        <dbReference type="SAM" id="Phobius"/>
    </source>
</evidence>
<evidence type="ECO:0000313" key="6">
    <source>
        <dbReference type="EMBL" id="GAA93729.1"/>
    </source>
</evidence>
<sequence length="410" mass="45716">MPSDVRPERRYYAGLSEDLPPSHWQKRVRSITWAYYTIVMGTGALAFLLYEIPWRFQGLIVLGDIVFVINLIFFVVITAGLILRFALFPGAFKNSMLHPFESSFVPCLPLAMANIIAEMQDYGTRHTGFWLIKTGEVLFWVYLSVALTICFIIPPLQYTVQRHPFSQFSPLWMMPALCVVFSGALASTVSTDLPPYSSVSVLTTSFITMGLGLIVAILYTAGFITRLLVHGQVPAAQIPTLFITVGPFAWTAYGLLAVGTRIETVYPMLQPPPFAMSAMSGPVISLAALLLAMLLYGFSWWVVMTSLVQFVYSAFKGDLPISIAAWSTTFPLAGHINATFQLGQRLDSRFIKNTGIVLFFLWLVFYFWALVSTVFGIWQGKMLVEGAEHNAPTPTFDGDYLAERESKQEA</sequence>
<dbReference type="AlphaFoldDB" id="G7DT82"/>
<dbReference type="PANTHER" id="PTHR31162">
    <property type="entry name" value="MALIC ACID TRANSPORT PROTEIN-RELATED"/>
    <property type="match status" value="1"/>
</dbReference>
<feature type="transmembrane region" description="Helical" evidence="5">
    <location>
        <begin position="168"/>
        <end position="186"/>
    </location>
</feature>
<dbReference type="RefSeq" id="XP_014571488.1">
    <property type="nucleotide sequence ID" value="XM_014716002.1"/>
</dbReference>
<feature type="transmembrane region" description="Helical" evidence="5">
    <location>
        <begin position="241"/>
        <end position="262"/>
    </location>
</feature>
<feature type="transmembrane region" description="Helical" evidence="5">
    <location>
        <begin position="206"/>
        <end position="229"/>
    </location>
</feature>
<dbReference type="GO" id="GO:0016020">
    <property type="term" value="C:membrane"/>
    <property type="evidence" value="ECO:0007669"/>
    <property type="project" value="UniProtKB-SubCell"/>
</dbReference>
<feature type="transmembrane region" description="Helical" evidence="5">
    <location>
        <begin position="355"/>
        <end position="378"/>
    </location>
</feature>
<feature type="transmembrane region" description="Helical" evidence="5">
    <location>
        <begin position="282"/>
        <end position="303"/>
    </location>
</feature>
<dbReference type="GO" id="GO:0015140">
    <property type="term" value="F:malate transmembrane transporter activity"/>
    <property type="evidence" value="ECO:0007669"/>
    <property type="project" value="InterPro"/>
</dbReference>
<dbReference type="InterPro" id="IPR004695">
    <property type="entry name" value="SLAC1/Mae1/Ssu1/TehA"/>
</dbReference>
<feature type="transmembrane region" description="Helical" evidence="5">
    <location>
        <begin position="33"/>
        <end position="53"/>
    </location>
</feature>
<dbReference type="PANTHER" id="PTHR31162:SF0">
    <property type="entry name" value="MALIC ACID TRANSPORT PROTEIN"/>
    <property type="match status" value="1"/>
</dbReference>
<feature type="transmembrane region" description="Helical" evidence="5">
    <location>
        <begin position="65"/>
        <end position="87"/>
    </location>
</feature>
<dbReference type="OMA" id="WIYYACE"/>
<dbReference type="InterPro" id="IPR038665">
    <property type="entry name" value="Voltage-dep_anion_channel_sf"/>
</dbReference>
<dbReference type="HOGENOM" id="CLU_030057_2_0_1"/>
<evidence type="ECO:0000313" key="7">
    <source>
        <dbReference type="Proteomes" id="UP000009131"/>
    </source>
</evidence>
<dbReference type="Pfam" id="PF03595">
    <property type="entry name" value="SLAC1"/>
    <property type="match status" value="1"/>
</dbReference>
<dbReference type="Proteomes" id="UP000009131">
    <property type="component" value="Unassembled WGS sequence"/>
</dbReference>
<organism evidence="6 7">
    <name type="scientific">Mixia osmundae (strain CBS 9802 / IAM 14324 / JCM 22182 / KY 12970)</name>
    <dbReference type="NCBI Taxonomy" id="764103"/>
    <lineage>
        <taxon>Eukaryota</taxon>
        <taxon>Fungi</taxon>
        <taxon>Dikarya</taxon>
        <taxon>Basidiomycota</taxon>
        <taxon>Pucciniomycotina</taxon>
        <taxon>Mixiomycetes</taxon>
        <taxon>Mixiales</taxon>
        <taxon>Mixiaceae</taxon>
        <taxon>Mixia</taxon>
    </lineage>
</organism>
<dbReference type="STRING" id="764103.G7DT82"/>
<comment type="caution">
    <text evidence="6">The sequence shown here is derived from an EMBL/GenBank/DDBJ whole genome shotgun (WGS) entry which is preliminary data.</text>
</comment>
<dbReference type="Gene3D" id="1.50.10.150">
    <property type="entry name" value="Voltage-dependent anion channel"/>
    <property type="match status" value="1"/>
</dbReference>
<comment type="subcellular location">
    <subcellularLocation>
        <location evidence="1">Membrane</location>
        <topology evidence="1">Multi-pass membrane protein</topology>
    </subcellularLocation>
</comment>
<name>G7DT82_MIXOS</name>
<protein>
    <recommendedName>
        <fullName evidence="8">C4-dicarboxylate transporter/malic acid transport protein</fullName>
    </recommendedName>
</protein>
<keyword evidence="2 5" id="KW-0812">Transmembrane</keyword>
<reference evidence="6 7" key="2">
    <citation type="journal article" date="2012" name="Open Biol.">
        <title>Characteristics of nucleosomes and linker DNA regions on the genome of the basidiomycete Mixia osmundae revealed by mono- and dinucleosome mapping.</title>
        <authorList>
            <person name="Nishida H."/>
            <person name="Kondo S."/>
            <person name="Matsumoto T."/>
            <person name="Suzuki Y."/>
            <person name="Yoshikawa H."/>
            <person name="Taylor T.D."/>
            <person name="Sugiyama J."/>
        </authorList>
    </citation>
    <scope>NUCLEOTIDE SEQUENCE [LARGE SCALE GENOMIC DNA]</scope>
    <source>
        <strain evidence="7">CBS 9802 / IAM 14324 / JCM 22182 / KY 12970</strain>
    </source>
</reference>
<keyword evidence="7" id="KW-1185">Reference proteome</keyword>
<proteinExistence type="predicted"/>
<evidence type="ECO:0000256" key="1">
    <source>
        <dbReference type="ARBA" id="ARBA00004141"/>
    </source>
</evidence>
<evidence type="ECO:0000256" key="2">
    <source>
        <dbReference type="ARBA" id="ARBA00022692"/>
    </source>
</evidence>
<evidence type="ECO:0000256" key="3">
    <source>
        <dbReference type="ARBA" id="ARBA00022989"/>
    </source>
</evidence>
<evidence type="ECO:0000256" key="4">
    <source>
        <dbReference type="ARBA" id="ARBA00023136"/>
    </source>
</evidence>
<dbReference type="EMBL" id="BABT02000025">
    <property type="protein sequence ID" value="GAA93729.1"/>
    <property type="molecule type" value="Genomic_DNA"/>
</dbReference>
<dbReference type="InParanoid" id="G7DT82"/>
<keyword evidence="4 5" id="KW-0472">Membrane</keyword>
<accession>G7DT82</accession>
<keyword evidence="3 5" id="KW-1133">Transmembrane helix</keyword>
<evidence type="ECO:0008006" key="8">
    <source>
        <dbReference type="Google" id="ProtNLM"/>
    </source>
</evidence>
<dbReference type="OrthoDB" id="1099at2759"/>